<comment type="caution">
    <text evidence="2">The sequence shown here is derived from an EMBL/GenBank/DDBJ whole genome shotgun (WGS) entry which is preliminary data.</text>
</comment>
<dbReference type="AlphaFoldDB" id="A0A7J6PSW5"/>
<proteinExistence type="predicted"/>
<sequence>MRNSLSRFSTTGWDELREMWPVIRYTVYGMNLMLWLKTFPYSASTDSGNGAPSVRVDEDGEDSTEGPASNAQMKRVVAGYQSIISAHEQAASFAPAVAENPEVWCP</sequence>
<dbReference type="Proteomes" id="UP000574390">
    <property type="component" value="Unassembled WGS sequence"/>
</dbReference>
<feature type="non-terminal residue" evidence="2">
    <location>
        <position position="106"/>
    </location>
</feature>
<evidence type="ECO:0000313" key="3">
    <source>
        <dbReference type="Proteomes" id="UP000574390"/>
    </source>
</evidence>
<name>A0A7J6PSW5_PEROL</name>
<accession>A0A7J6PSW5</accession>
<organism evidence="2 3">
    <name type="scientific">Perkinsus olseni</name>
    <name type="common">Perkinsus atlanticus</name>
    <dbReference type="NCBI Taxonomy" id="32597"/>
    <lineage>
        <taxon>Eukaryota</taxon>
        <taxon>Sar</taxon>
        <taxon>Alveolata</taxon>
        <taxon>Perkinsozoa</taxon>
        <taxon>Perkinsea</taxon>
        <taxon>Perkinsida</taxon>
        <taxon>Perkinsidae</taxon>
        <taxon>Perkinsus</taxon>
    </lineage>
</organism>
<protein>
    <submittedName>
        <fullName evidence="2">Uncharacterized protein</fullName>
    </submittedName>
</protein>
<feature type="region of interest" description="Disordered" evidence="1">
    <location>
        <begin position="44"/>
        <end position="71"/>
    </location>
</feature>
<evidence type="ECO:0000313" key="2">
    <source>
        <dbReference type="EMBL" id="KAF4698740.1"/>
    </source>
</evidence>
<dbReference type="EMBL" id="JABANM010034986">
    <property type="protein sequence ID" value="KAF4698740.1"/>
    <property type="molecule type" value="Genomic_DNA"/>
</dbReference>
<evidence type="ECO:0000256" key="1">
    <source>
        <dbReference type="SAM" id="MobiDB-lite"/>
    </source>
</evidence>
<gene>
    <name evidence="2" type="ORF">FOZ62_030867</name>
</gene>
<reference evidence="2 3" key="1">
    <citation type="submission" date="2020-04" db="EMBL/GenBank/DDBJ databases">
        <title>Perkinsus olseni comparative genomics.</title>
        <authorList>
            <person name="Bogema D.R."/>
        </authorList>
    </citation>
    <scope>NUCLEOTIDE SEQUENCE [LARGE SCALE GENOMIC DNA]</scope>
    <source>
        <strain evidence="2">ATCC PRA-205</strain>
    </source>
</reference>